<evidence type="ECO:0000313" key="4">
    <source>
        <dbReference type="Proteomes" id="UP000189370"/>
    </source>
</evidence>
<dbReference type="Gene3D" id="2.30.40.10">
    <property type="entry name" value="Urease, subunit C, domain 1"/>
    <property type="match status" value="1"/>
</dbReference>
<dbReference type="InterPro" id="IPR032466">
    <property type="entry name" value="Metal_Hydrolase"/>
</dbReference>
<accession>A0A1S8AS53</accession>
<dbReference type="Proteomes" id="UP000189370">
    <property type="component" value="Unassembled WGS sequence"/>
</dbReference>
<dbReference type="Pfam" id="PF07969">
    <property type="entry name" value="Amidohydro_3"/>
    <property type="match status" value="1"/>
</dbReference>
<comment type="caution">
    <text evidence="3">The sequence shown here is derived from an EMBL/GenBank/DDBJ whole genome shotgun (WGS) entry which is preliminary data.</text>
</comment>
<evidence type="ECO:0000313" key="3">
    <source>
        <dbReference type="EMBL" id="OLZ39369.1"/>
    </source>
</evidence>
<dbReference type="PANTHER" id="PTHR11647:SF1">
    <property type="entry name" value="COLLAPSIN RESPONSE MEDIATOR PROTEIN"/>
    <property type="match status" value="1"/>
</dbReference>
<dbReference type="InterPro" id="IPR013108">
    <property type="entry name" value="Amidohydro_3"/>
</dbReference>
<sequence length="547" mass="60213">MSSVSTGSVEFRNARVLDGTGGPAFRAHVLVDDGRIERIGDESAGADRQIDLDGSYLAPGFVDMHAHSELRLISKPTAEEKITQGITTEVLGQDGVSVAPVPEDMKTEWEKRIQSLDGTIDRRWPWSSVSEYLDELEEAAPAVNAAHYAPHGNLRSHIAGFEDRELAAEEVTELQERLERAIDGGAFGLSTGMIYPPSSYGRDPELEALAETLATRDSFMISHVWNETDRVVESIDRYLALCRRGGCHAHVSHLKVGGRQNWGNSTDVLDLFDEAVEAGQRVSFDQYPYTAGSTMLTALLPPWARQGETADILDRLRREDVRERIAEDISSPGEWENLARAAGTWDNILITRTASGDYQGDTVEEIATERNLDPVDAMCELLAEEHLDVTMADFVMSEEDIERFLADDRGTFCTDGIFGGKPHPRAIGTFGRILERYVRERDVLSLPLMARKAAGHPADILGLDDRGYVKEGYVADLVAFDLDAVSENATYEDPFQLTDGFEYILVGGAMAVEDGSPTGVRNGEILRSTDEWGGSDRPALDRSSIES</sequence>
<name>A0A1S8AS53_9EURY</name>
<dbReference type="GO" id="GO:0005829">
    <property type="term" value="C:cytosol"/>
    <property type="evidence" value="ECO:0007669"/>
    <property type="project" value="TreeGrafter"/>
</dbReference>
<feature type="compositionally biased region" description="Basic and acidic residues" evidence="1">
    <location>
        <begin position="538"/>
        <end position="547"/>
    </location>
</feature>
<dbReference type="STRING" id="301967.A6E15_18500"/>
<dbReference type="InterPro" id="IPR023100">
    <property type="entry name" value="D-aminoacylase_insert_dom_sf"/>
</dbReference>
<organism evidence="3 4">
    <name type="scientific">Natrinema saccharevitans</name>
    <dbReference type="NCBI Taxonomy" id="301967"/>
    <lineage>
        <taxon>Archaea</taxon>
        <taxon>Methanobacteriati</taxon>
        <taxon>Methanobacteriota</taxon>
        <taxon>Stenosarchaea group</taxon>
        <taxon>Halobacteria</taxon>
        <taxon>Halobacteriales</taxon>
        <taxon>Natrialbaceae</taxon>
        <taxon>Natrinema</taxon>
    </lineage>
</organism>
<feature type="region of interest" description="Disordered" evidence="1">
    <location>
        <begin position="517"/>
        <end position="547"/>
    </location>
</feature>
<evidence type="ECO:0000259" key="2">
    <source>
        <dbReference type="Pfam" id="PF07969"/>
    </source>
</evidence>
<proteinExistence type="predicted"/>
<dbReference type="GO" id="GO:0016812">
    <property type="term" value="F:hydrolase activity, acting on carbon-nitrogen (but not peptide) bonds, in cyclic amides"/>
    <property type="evidence" value="ECO:0007669"/>
    <property type="project" value="TreeGrafter"/>
</dbReference>
<dbReference type="SUPFAM" id="SSF51556">
    <property type="entry name" value="Metallo-dependent hydrolases"/>
    <property type="match status" value="1"/>
</dbReference>
<dbReference type="SUPFAM" id="SSF51338">
    <property type="entry name" value="Composite domain of metallo-dependent hydrolases"/>
    <property type="match status" value="1"/>
</dbReference>
<dbReference type="RefSeq" id="WP_076148682.1">
    <property type="nucleotide sequence ID" value="NZ_LWLN01000002.1"/>
</dbReference>
<keyword evidence="4" id="KW-1185">Reference proteome</keyword>
<protein>
    <submittedName>
        <fullName evidence="3">Urease</fullName>
    </submittedName>
</protein>
<dbReference type="AlphaFoldDB" id="A0A1S8AS53"/>
<dbReference type="EMBL" id="LWLN01000002">
    <property type="protein sequence ID" value="OLZ39369.1"/>
    <property type="molecule type" value="Genomic_DNA"/>
</dbReference>
<dbReference type="OrthoDB" id="8791at2157"/>
<reference evidence="4" key="1">
    <citation type="submission" date="2016-04" db="EMBL/GenBank/DDBJ databases">
        <authorList>
            <person name="Chen S.-C."/>
            <person name="Lai M.-C."/>
        </authorList>
    </citation>
    <scope>NUCLEOTIDE SEQUENCE [LARGE SCALE GENOMIC DNA]</scope>
    <source>
        <strain evidence="4">AB14</strain>
    </source>
</reference>
<evidence type="ECO:0000256" key="1">
    <source>
        <dbReference type="SAM" id="MobiDB-lite"/>
    </source>
</evidence>
<dbReference type="GO" id="GO:0016811">
    <property type="term" value="F:hydrolase activity, acting on carbon-nitrogen (but not peptide) bonds, in linear amides"/>
    <property type="evidence" value="ECO:0007669"/>
    <property type="project" value="InterPro"/>
</dbReference>
<dbReference type="Gene3D" id="3.30.1490.130">
    <property type="entry name" value="D-aminoacylase. Domain 3"/>
    <property type="match status" value="1"/>
</dbReference>
<dbReference type="PANTHER" id="PTHR11647">
    <property type="entry name" value="HYDRANTOINASE/DIHYDROPYRIMIDINASE FAMILY MEMBER"/>
    <property type="match status" value="1"/>
</dbReference>
<gene>
    <name evidence="3" type="ORF">A6E15_18500</name>
</gene>
<dbReference type="CDD" id="cd01297">
    <property type="entry name" value="D-aminoacylase"/>
    <property type="match status" value="1"/>
</dbReference>
<dbReference type="InterPro" id="IPR050378">
    <property type="entry name" value="Metallo-dep_Hydrolases_sf"/>
</dbReference>
<feature type="domain" description="Amidohydrolase 3" evidence="2">
    <location>
        <begin position="50"/>
        <end position="486"/>
    </location>
</feature>
<dbReference type="InterPro" id="IPR011059">
    <property type="entry name" value="Metal-dep_hydrolase_composite"/>
</dbReference>
<dbReference type="Gene3D" id="3.20.20.140">
    <property type="entry name" value="Metal-dependent hydrolases"/>
    <property type="match status" value="1"/>
</dbReference>